<sequence>MDNKSELSKPVATVDVQRGRMDGNTFAVAWSSAGHALPDGPHFIYAQEYVSALLADNEYMRWRIKEIDLLFGQMLLTMQAAVIEIEHGEGPNAAMAWIVNKLAGPGEFAPDSEKDAQAYFNRESEKIDVEYSKCMDFFESRRKAMKEQSNG</sequence>
<evidence type="ECO:0000313" key="2">
    <source>
        <dbReference type="Proteomes" id="UP000321126"/>
    </source>
</evidence>
<accession>A0A5C7BZL7</accession>
<dbReference type="Proteomes" id="UP000321126">
    <property type="component" value="Unassembled WGS sequence"/>
</dbReference>
<name>A0A5C7BZL7_SERMA</name>
<dbReference type="RefSeq" id="WP_147882703.1">
    <property type="nucleotide sequence ID" value="NZ_VOUQ01000022.1"/>
</dbReference>
<dbReference type="EMBL" id="VOUQ01000022">
    <property type="protein sequence ID" value="TXE26195.1"/>
    <property type="molecule type" value="Genomic_DNA"/>
</dbReference>
<dbReference type="AlphaFoldDB" id="A0A5C7BZL7"/>
<proteinExistence type="predicted"/>
<comment type="caution">
    <text evidence="1">The sequence shown here is derived from an EMBL/GenBank/DDBJ whole genome shotgun (WGS) entry which is preliminary data.</text>
</comment>
<gene>
    <name evidence="1" type="ORF">FOT62_23500</name>
</gene>
<reference evidence="1 2" key="1">
    <citation type="submission" date="2019-07" db="EMBL/GenBank/DDBJ databases">
        <title>Serratia strains were isolated from fresh produce.</title>
        <authorList>
            <person name="Cho G.-S."/>
            <person name="Stein M."/>
            <person name="Lee W."/>
            <person name="Suh S.H."/>
            <person name="Franz C.M.A.P."/>
        </authorList>
    </citation>
    <scope>NUCLEOTIDE SEQUENCE [LARGE SCALE GENOMIC DNA]</scope>
    <source>
        <strain evidence="1 2">S16</strain>
    </source>
</reference>
<evidence type="ECO:0000313" key="1">
    <source>
        <dbReference type="EMBL" id="TXE26195.1"/>
    </source>
</evidence>
<protein>
    <submittedName>
        <fullName evidence="1">Chitosanase</fullName>
    </submittedName>
</protein>
<organism evidence="1 2">
    <name type="scientific">Serratia marcescens</name>
    <dbReference type="NCBI Taxonomy" id="615"/>
    <lineage>
        <taxon>Bacteria</taxon>
        <taxon>Pseudomonadati</taxon>
        <taxon>Pseudomonadota</taxon>
        <taxon>Gammaproteobacteria</taxon>
        <taxon>Enterobacterales</taxon>
        <taxon>Yersiniaceae</taxon>
        <taxon>Serratia</taxon>
    </lineage>
</organism>